<evidence type="ECO:0000313" key="11">
    <source>
        <dbReference type="Proteomes" id="UP001590950"/>
    </source>
</evidence>
<evidence type="ECO:0000256" key="1">
    <source>
        <dbReference type="ARBA" id="ARBA00004123"/>
    </source>
</evidence>
<evidence type="ECO:0000313" key="10">
    <source>
        <dbReference type="EMBL" id="KAL2041151.1"/>
    </source>
</evidence>
<gene>
    <name evidence="10" type="ORF">N7G274_006095</name>
</gene>
<dbReference type="InterPro" id="IPR032563">
    <property type="entry name" value="DAMP1_SANT-like"/>
</dbReference>
<dbReference type="EMBL" id="JBEFKJ010000018">
    <property type="protein sequence ID" value="KAL2041151.1"/>
    <property type="molecule type" value="Genomic_DNA"/>
</dbReference>
<feature type="region of interest" description="Disordered" evidence="8">
    <location>
        <begin position="1"/>
        <end position="34"/>
    </location>
</feature>
<keyword evidence="5" id="KW-0805">Transcription regulation</keyword>
<comment type="caution">
    <text evidence="10">The sequence shown here is derived from an EMBL/GenBank/DDBJ whole genome shotgun (WGS) entry which is preliminary data.</text>
</comment>
<accession>A0ABR4A8B8</accession>
<sequence length="659" mass="74287">MMGSDARDVMGLPSAAPKPATPKVQKPKGRGPTGMIREVLDLKYEGAPPISIVAPKFKDKPKLPFKPRQWEETPFANSARKDGLILRHWRRKGDVVNGGAAMPVTPADSNAASEMETDEKAPIAVPDAPWAKYNVKVERPQYTDEQYETHLKGEGWSKEETDYLVDLATEFDLRWIVISDRYDYKPPIQPNISEDSMAITPHPKTRTLEDLKTRYYDLAAKTMVLHNPLSSMSAAEFSAHEKMTKFDGAQETKRKKYVELLFARPKEEKEEEEYYLRELSRIVANQEKLSQDRKALYERLDAAPSSTRDSMAMYTTSQGLTQLMQTLFTQNKNKELERKGEKRRSLLESGEGSSHNQYGLDRSQRQSLSGVGGNARLSTSADLHSAGGARRPLTQQEERKYGVSHPTERLTGGIQFRHERITKAGQAKSAVQTSRIGAALTELKIPPRLIMPTARVVTEYERLIEGIKGLLEVRKVSEKLDGEIRVLLAQKELMEKKERGEDIKEEEGTGEETRNQEDEEEEAEKEGTQNDESKVEEDNEDDNEDDDEDREEKDEEREESDDEANQNDSDNNASEEDADGEVDESAMAAEMQELQEDEEGEAQEQMDGDGEDEDMEDANGERANENDEASSRGSAPPTAKRSASVVSHVSNRSLKRQKR</sequence>
<dbReference type="Pfam" id="PF16282">
    <property type="entry name" value="SANT_DAMP1_like"/>
    <property type="match status" value="1"/>
</dbReference>
<keyword evidence="7" id="KW-0539">Nucleus</keyword>
<keyword evidence="11" id="KW-1185">Reference proteome</keyword>
<evidence type="ECO:0000256" key="8">
    <source>
        <dbReference type="SAM" id="MobiDB-lite"/>
    </source>
</evidence>
<comment type="subcellular location">
    <subcellularLocation>
        <location evidence="1">Nucleus</location>
    </subcellularLocation>
</comment>
<feature type="compositionally biased region" description="Acidic residues" evidence="8">
    <location>
        <begin position="573"/>
        <end position="584"/>
    </location>
</feature>
<evidence type="ECO:0000256" key="6">
    <source>
        <dbReference type="ARBA" id="ARBA00023163"/>
    </source>
</evidence>
<evidence type="ECO:0000259" key="9">
    <source>
        <dbReference type="Pfam" id="PF16282"/>
    </source>
</evidence>
<reference evidence="10 11" key="1">
    <citation type="submission" date="2024-09" db="EMBL/GenBank/DDBJ databases">
        <title>Rethinking Asexuality: The Enigmatic Case of Functional Sexual Genes in Lepraria (Stereocaulaceae).</title>
        <authorList>
            <person name="Doellman M."/>
            <person name="Sun Y."/>
            <person name="Barcenas-Pena A."/>
            <person name="Lumbsch H.T."/>
            <person name="Grewe F."/>
        </authorList>
    </citation>
    <scope>NUCLEOTIDE SEQUENCE [LARGE SCALE GENOMIC DNA]</scope>
    <source>
        <strain evidence="10 11">Mercado 3170</strain>
    </source>
</reference>
<organism evidence="10 11">
    <name type="scientific">Stereocaulon virgatum</name>
    <dbReference type="NCBI Taxonomy" id="373712"/>
    <lineage>
        <taxon>Eukaryota</taxon>
        <taxon>Fungi</taxon>
        <taxon>Dikarya</taxon>
        <taxon>Ascomycota</taxon>
        <taxon>Pezizomycotina</taxon>
        <taxon>Lecanoromycetes</taxon>
        <taxon>OSLEUM clade</taxon>
        <taxon>Lecanoromycetidae</taxon>
        <taxon>Lecanorales</taxon>
        <taxon>Lecanorineae</taxon>
        <taxon>Stereocaulaceae</taxon>
        <taxon>Stereocaulon</taxon>
    </lineage>
</organism>
<proteinExistence type="inferred from homology"/>
<keyword evidence="4" id="KW-0156">Chromatin regulator</keyword>
<feature type="region of interest" description="Disordered" evidence="8">
    <location>
        <begin position="333"/>
        <end position="409"/>
    </location>
</feature>
<evidence type="ECO:0000256" key="7">
    <source>
        <dbReference type="ARBA" id="ARBA00023242"/>
    </source>
</evidence>
<evidence type="ECO:0000256" key="3">
    <source>
        <dbReference type="ARBA" id="ARBA00019132"/>
    </source>
</evidence>
<feature type="region of interest" description="Disordered" evidence="8">
    <location>
        <begin position="497"/>
        <end position="659"/>
    </location>
</feature>
<comment type="similarity">
    <text evidence="2">Belongs to the SWC4 family.</text>
</comment>
<evidence type="ECO:0000256" key="5">
    <source>
        <dbReference type="ARBA" id="ARBA00023015"/>
    </source>
</evidence>
<protein>
    <recommendedName>
        <fullName evidence="3">SWR1-complex protein 4</fullName>
    </recommendedName>
</protein>
<dbReference type="PANTHER" id="PTHR12855">
    <property type="entry name" value="DNA METHYLTRANSFERASE 1-ASSOCIATED PROTEIN 1 FAMILY MEMBER"/>
    <property type="match status" value="1"/>
</dbReference>
<feature type="compositionally biased region" description="Basic and acidic residues" evidence="8">
    <location>
        <begin position="333"/>
        <end position="346"/>
    </location>
</feature>
<feature type="domain" description="DAMP1 SANT/Myb-like" evidence="9">
    <location>
        <begin position="129"/>
        <end position="221"/>
    </location>
</feature>
<feature type="compositionally biased region" description="Acidic residues" evidence="8">
    <location>
        <begin position="593"/>
        <end position="618"/>
    </location>
</feature>
<evidence type="ECO:0000256" key="4">
    <source>
        <dbReference type="ARBA" id="ARBA00022853"/>
    </source>
</evidence>
<dbReference type="InterPro" id="IPR027109">
    <property type="entry name" value="Swc4/Dmap1"/>
</dbReference>
<keyword evidence="6" id="KW-0804">Transcription</keyword>
<dbReference type="Proteomes" id="UP001590950">
    <property type="component" value="Unassembled WGS sequence"/>
</dbReference>
<name>A0ABR4A8B8_9LECA</name>
<evidence type="ECO:0000256" key="2">
    <source>
        <dbReference type="ARBA" id="ARBA00006918"/>
    </source>
</evidence>
<dbReference type="Gene3D" id="1.10.10.60">
    <property type="entry name" value="Homeodomain-like"/>
    <property type="match status" value="1"/>
</dbReference>
<feature type="compositionally biased region" description="Acidic residues" evidence="8">
    <location>
        <begin position="534"/>
        <end position="565"/>
    </location>
</feature>
<dbReference type="PANTHER" id="PTHR12855:SF10">
    <property type="entry name" value="DNA METHYLTRANSFERASE 1-ASSOCIATED PROTEIN 1"/>
    <property type="match status" value="1"/>
</dbReference>